<evidence type="ECO:0000313" key="2">
    <source>
        <dbReference type="EMBL" id="KAH9637416.1"/>
    </source>
</evidence>
<dbReference type="Proteomes" id="UP000814243">
    <property type="component" value="Unassembled WGS sequence"/>
</dbReference>
<name>A0A922MJ57_SPOEX</name>
<proteinExistence type="predicted"/>
<keyword evidence="1" id="KW-0732">Signal</keyword>
<reference evidence="2" key="1">
    <citation type="journal article" date="2021" name="G3 (Bethesda)">
        <title>Genome and transcriptome analysis of the beet armyworm Spodoptera exigua reveals targets for pest control. .</title>
        <authorList>
            <person name="Simon S."/>
            <person name="Breeschoten T."/>
            <person name="Jansen H.J."/>
            <person name="Dirks R.P."/>
            <person name="Schranz M.E."/>
            <person name="Ros V.I.D."/>
        </authorList>
    </citation>
    <scope>NUCLEOTIDE SEQUENCE</scope>
    <source>
        <strain evidence="2">TB_SE_WUR_2020</strain>
    </source>
</reference>
<evidence type="ECO:0008006" key="4">
    <source>
        <dbReference type="Google" id="ProtNLM"/>
    </source>
</evidence>
<comment type="caution">
    <text evidence="2">The sequence shown here is derived from an EMBL/GenBank/DDBJ whole genome shotgun (WGS) entry which is preliminary data.</text>
</comment>
<organism evidence="2 3">
    <name type="scientific">Spodoptera exigua</name>
    <name type="common">Beet armyworm</name>
    <name type="synonym">Noctua fulgens</name>
    <dbReference type="NCBI Taxonomy" id="7107"/>
    <lineage>
        <taxon>Eukaryota</taxon>
        <taxon>Metazoa</taxon>
        <taxon>Ecdysozoa</taxon>
        <taxon>Arthropoda</taxon>
        <taxon>Hexapoda</taxon>
        <taxon>Insecta</taxon>
        <taxon>Pterygota</taxon>
        <taxon>Neoptera</taxon>
        <taxon>Endopterygota</taxon>
        <taxon>Lepidoptera</taxon>
        <taxon>Glossata</taxon>
        <taxon>Ditrysia</taxon>
        <taxon>Noctuoidea</taxon>
        <taxon>Noctuidae</taxon>
        <taxon>Amphipyrinae</taxon>
        <taxon>Spodoptera</taxon>
    </lineage>
</organism>
<sequence>MRTFIIIAVISAFVVCYGDIINPSMEPMSLVYDDDDSSLDGKLLSSSEVNLRNQQWIIISDVTHQQLQAKYNMLEYNIKAHQVLRLTDS</sequence>
<dbReference type="AlphaFoldDB" id="A0A922MJ57"/>
<gene>
    <name evidence="2" type="ORF">HF086_012029</name>
</gene>
<feature type="chain" id="PRO_5036789538" description="Salivary secreted peptide" evidence="1">
    <location>
        <begin position="19"/>
        <end position="89"/>
    </location>
</feature>
<evidence type="ECO:0000256" key="1">
    <source>
        <dbReference type="SAM" id="SignalP"/>
    </source>
</evidence>
<protein>
    <recommendedName>
        <fullName evidence="4">Salivary secreted peptide</fullName>
    </recommendedName>
</protein>
<accession>A0A922MJ57</accession>
<evidence type="ECO:0000313" key="3">
    <source>
        <dbReference type="Proteomes" id="UP000814243"/>
    </source>
</evidence>
<feature type="signal peptide" evidence="1">
    <location>
        <begin position="1"/>
        <end position="18"/>
    </location>
</feature>
<dbReference type="EMBL" id="JACEFF010000447">
    <property type="protein sequence ID" value="KAH9637416.1"/>
    <property type="molecule type" value="Genomic_DNA"/>
</dbReference>